<name>A0A0N4Z6X9_PARTI</name>
<evidence type="ECO:0000256" key="4">
    <source>
        <dbReference type="ARBA" id="ARBA00022840"/>
    </source>
</evidence>
<evidence type="ECO:0000256" key="3">
    <source>
        <dbReference type="ARBA" id="ARBA00022741"/>
    </source>
</evidence>
<dbReference type="InterPro" id="IPR027417">
    <property type="entry name" value="P-loop_NTPase"/>
</dbReference>
<evidence type="ECO:0000313" key="9">
    <source>
        <dbReference type="Proteomes" id="UP000038045"/>
    </source>
</evidence>
<keyword evidence="3" id="KW-0547">Nucleotide-binding</keyword>
<dbReference type="Proteomes" id="UP000038045">
    <property type="component" value="Unplaced"/>
</dbReference>
<evidence type="ECO:0000256" key="1">
    <source>
        <dbReference type="ARBA" id="ARBA00004245"/>
    </source>
</evidence>
<feature type="domain" description="Kinesin motor" evidence="8">
    <location>
        <begin position="8"/>
        <end position="308"/>
    </location>
</feature>
<dbReference type="Pfam" id="PF00225">
    <property type="entry name" value="Kinesin"/>
    <property type="match status" value="1"/>
</dbReference>
<dbReference type="GO" id="GO:0008574">
    <property type="term" value="F:plus-end-directed microtubule motor activity"/>
    <property type="evidence" value="ECO:0007669"/>
    <property type="project" value="TreeGrafter"/>
</dbReference>
<dbReference type="InterPro" id="IPR036961">
    <property type="entry name" value="Kinesin_motor_dom_sf"/>
</dbReference>
<dbReference type="WBParaSite" id="PTRK_0000293500.1">
    <property type="protein sequence ID" value="PTRK_0000293500.1"/>
    <property type="gene ID" value="PTRK_0000293500"/>
</dbReference>
<dbReference type="PANTHER" id="PTHR47970">
    <property type="entry name" value="KINESIN-LIKE PROTEIN KIF11"/>
    <property type="match status" value="1"/>
</dbReference>
<reference evidence="10" key="1">
    <citation type="submission" date="2017-02" db="UniProtKB">
        <authorList>
            <consortium name="WormBaseParasite"/>
        </authorList>
    </citation>
    <scope>IDENTIFICATION</scope>
</reference>
<keyword evidence="9" id="KW-1185">Reference proteome</keyword>
<dbReference type="GO" id="GO:0090307">
    <property type="term" value="P:mitotic spindle assembly"/>
    <property type="evidence" value="ECO:0007669"/>
    <property type="project" value="TreeGrafter"/>
</dbReference>
<evidence type="ECO:0000313" key="10">
    <source>
        <dbReference type="WBParaSite" id="PTRK_0000293500.1"/>
    </source>
</evidence>
<evidence type="ECO:0000259" key="8">
    <source>
        <dbReference type="Pfam" id="PF00225"/>
    </source>
</evidence>
<dbReference type="GO" id="GO:0008017">
    <property type="term" value="F:microtubule binding"/>
    <property type="evidence" value="ECO:0007669"/>
    <property type="project" value="InterPro"/>
</dbReference>
<dbReference type="AlphaFoldDB" id="A0A0N4Z6X9"/>
<dbReference type="PANTHER" id="PTHR47970:SF12">
    <property type="entry name" value="KINESIN FAMILY MEMBER 11"/>
    <property type="match status" value="1"/>
</dbReference>
<evidence type="ECO:0000256" key="7">
    <source>
        <dbReference type="SAM" id="Coils"/>
    </source>
</evidence>
<accession>A0A0N4Z6X9</accession>
<dbReference type="GO" id="GO:0005524">
    <property type="term" value="F:ATP binding"/>
    <property type="evidence" value="ECO:0007669"/>
    <property type="project" value="UniProtKB-KW"/>
</dbReference>
<evidence type="ECO:0000256" key="5">
    <source>
        <dbReference type="ARBA" id="ARBA00023175"/>
    </source>
</evidence>
<feature type="coiled-coil region" evidence="7">
    <location>
        <begin position="323"/>
        <end position="425"/>
    </location>
</feature>
<keyword evidence="4" id="KW-0067">ATP-binding</keyword>
<dbReference type="GO" id="GO:0007018">
    <property type="term" value="P:microtubule-based movement"/>
    <property type="evidence" value="ECO:0007669"/>
    <property type="project" value="InterPro"/>
</dbReference>
<keyword evidence="2" id="KW-0963">Cytoplasm</keyword>
<protein>
    <submittedName>
        <fullName evidence="10">Kinesin motor domain-containing protein</fullName>
    </submittedName>
</protein>
<dbReference type="GO" id="GO:0005876">
    <property type="term" value="C:spindle microtubule"/>
    <property type="evidence" value="ECO:0007669"/>
    <property type="project" value="TreeGrafter"/>
</dbReference>
<evidence type="ECO:0000256" key="2">
    <source>
        <dbReference type="ARBA" id="ARBA00022490"/>
    </source>
</evidence>
<dbReference type="SUPFAM" id="SSF52540">
    <property type="entry name" value="P-loop containing nucleoside triphosphate hydrolases"/>
    <property type="match status" value="1"/>
</dbReference>
<dbReference type="Gene3D" id="3.40.850.10">
    <property type="entry name" value="Kinesin motor domain"/>
    <property type="match status" value="1"/>
</dbReference>
<keyword evidence="6" id="KW-0206">Cytoskeleton</keyword>
<dbReference type="GO" id="GO:0051231">
    <property type="term" value="P:spindle elongation"/>
    <property type="evidence" value="ECO:0007669"/>
    <property type="project" value="TreeGrafter"/>
</dbReference>
<proteinExistence type="predicted"/>
<keyword evidence="7" id="KW-0175">Coiled coil</keyword>
<organism evidence="9 10">
    <name type="scientific">Parastrongyloides trichosuri</name>
    <name type="common">Possum-specific nematode worm</name>
    <dbReference type="NCBI Taxonomy" id="131310"/>
    <lineage>
        <taxon>Eukaryota</taxon>
        <taxon>Metazoa</taxon>
        <taxon>Ecdysozoa</taxon>
        <taxon>Nematoda</taxon>
        <taxon>Chromadorea</taxon>
        <taxon>Rhabditida</taxon>
        <taxon>Tylenchina</taxon>
        <taxon>Panagrolaimomorpha</taxon>
        <taxon>Strongyloidoidea</taxon>
        <taxon>Strongyloididae</taxon>
        <taxon>Parastrongyloides</taxon>
    </lineage>
</organism>
<dbReference type="InterPro" id="IPR047149">
    <property type="entry name" value="KIF11-like"/>
</dbReference>
<dbReference type="GO" id="GO:0072686">
    <property type="term" value="C:mitotic spindle"/>
    <property type="evidence" value="ECO:0007669"/>
    <property type="project" value="TreeGrafter"/>
</dbReference>
<evidence type="ECO:0000256" key="6">
    <source>
        <dbReference type="ARBA" id="ARBA00023212"/>
    </source>
</evidence>
<sequence length="427" mass="50387">MNNSVEIRDDSEKNGNKKIQGPYYFDHVFYDVNNIIGADLFREIGYPIIEGCLKGINGTIFFYGEKFDPVWDALREGWKMNYYPQNKHLINECIVHLFSRLEDLKSAKSSLEYKVAARCMKLRDGELRNYQIDENNEQESVVVTKHGTIYNEEIYTHIESINGFVNYLEDIVRKCFQNEIRGRAVDRKSNIIIGIDIEIRDKVYGKVNVQKSYFNLVHMALDTYTDFYFKEYSELDALKRSLLANECVICATPTDEEVYDCSEDSTIYRVLHDLFEDNTRISLIVTCIPFKMYKNETIRKIKFALDCKKAAMNSLTENKKRLIIRCKNQIDILKREVDNIKEDNKHIRRILEQQSDFLNEELKDLKQVVESLKEKLNIYDTDFKNKNKEMVNEKNMISEEFLRIISEKEKEILKLRDQLSETFAKPN</sequence>
<comment type="subcellular location">
    <subcellularLocation>
        <location evidence="1">Cytoplasm</location>
        <location evidence="1">Cytoskeleton</location>
    </subcellularLocation>
</comment>
<dbReference type="STRING" id="131310.A0A0N4Z6X9"/>
<keyword evidence="5" id="KW-0505">Motor protein</keyword>
<dbReference type="InterPro" id="IPR001752">
    <property type="entry name" value="Kinesin_motor_dom"/>
</dbReference>